<dbReference type="InParanoid" id="D8LHW3"/>
<evidence type="ECO:0000256" key="2">
    <source>
        <dbReference type="ARBA" id="ARBA00022574"/>
    </source>
</evidence>
<dbReference type="Gene3D" id="3.10.20.870">
    <property type="entry name" value="PFU (PLAA family ubiquitin binding), C-terminal domain"/>
    <property type="match status" value="1"/>
</dbReference>
<dbReference type="GO" id="GO:0043161">
    <property type="term" value="P:proteasome-mediated ubiquitin-dependent protein catabolic process"/>
    <property type="evidence" value="ECO:0007669"/>
    <property type="project" value="TreeGrafter"/>
</dbReference>
<feature type="compositionally biased region" description="Low complexity" evidence="5">
    <location>
        <begin position="361"/>
        <end position="371"/>
    </location>
</feature>
<dbReference type="InterPro" id="IPR015155">
    <property type="entry name" value="PFU"/>
</dbReference>
<dbReference type="eggNOG" id="KOG0301">
    <property type="taxonomic scope" value="Eukaryota"/>
</dbReference>
<dbReference type="InterPro" id="IPR036322">
    <property type="entry name" value="WD40_repeat_dom_sf"/>
</dbReference>
<evidence type="ECO:0000256" key="1">
    <source>
        <dbReference type="ARBA" id="ARBA00022490"/>
    </source>
</evidence>
<organism evidence="7 8">
    <name type="scientific">Ectocarpus siliculosus</name>
    <name type="common">Brown alga</name>
    <name type="synonym">Conferva siliculosa</name>
    <dbReference type="NCBI Taxonomy" id="2880"/>
    <lineage>
        <taxon>Eukaryota</taxon>
        <taxon>Sar</taxon>
        <taxon>Stramenopiles</taxon>
        <taxon>Ochrophyta</taxon>
        <taxon>PX clade</taxon>
        <taxon>Phaeophyceae</taxon>
        <taxon>Ectocarpales</taxon>
        <taxon>Ectocarpaceae</taxon>
        <taxon>Ectocarpus</taxon>
    </lineage>
</organism>
<gene>
    <name evidence="7" type="ORF">Esi_0020_0092</name>
</gene>
<evidence type="ECO:0000259" key="6">
    <source>
        <dbReference type="PROSITE" id="PS51394"/>
    </source>
</evidence>
<dbReference type="PROSITE" id="PS50294">
    <property type="entry name" value="WD_REPEATS_REGION"/>
    <property type="match status" value="1"/>
</dbReference>
<dbReference type="InterPro" id="IPR001680">
    <property type="entry name" value="WD40_rpt"/>
</dbReference>
<dbReference type="GO" id="GO:0005737">
    <property type="term" value="C:cytoplasm"/>
    <property type="evidence" value="ECO:0007669"/>
    <property type="project" value="TreeGrafter"/>
</dbReference>
<feature type="repeat" description="WD" evidence="4">
    <location>
        <begin position="152"/>
        <end position="192"/>
    </location>
</feature>
<dbReference type="STRING" id="2880.D8LHW3"/>
<dbReference type="Proteomes" id="UP000002630">
    <property type="component" value="Linkage Group LG13"/>
</dbReference>
<feature type="compositionally biased region" description="Basic and acidic residues" evidence="5">
    <location>
        <begin position="1"/>
        <end position="11"/>
    </location>
</feature>
<dbReference type="PROSITE" id="PS51394">
    <property type="entry name" value="PFU"/>
    <property type="match status" value="1"/>
</dbReference>
<reference evidence="7 8" key="1">
    <citation type="journal article" date="2010" name="Nature">
        <title>The Ectocarpus genome and the independent evolution of multicellularity in brown algae.</title>
        <authorList>
            <person name="Cock J.M."/>
            <person name="Sterck L."/>
            <person name="Rouze P."/>
            <person name="Scornet D."/>
            <person name="Allen A.E."/>
            <person name="Amoutzias G."/>
            <person name="Anthouard V."/>
            <person name="Artiguenave F."/>
            <person name="Aury J.M."/>
            <person name="Badger J.H."/>
            <person name="Beszteri B."/>
            <person name="Billiau K."/>
            <person name="Bonnet E."/>
            <person name="Bothwell J.H."/>
            <person name="Bowler C."/>
            <person name="Boyen C."/>
            <person name="Brownlee C."/>
            <person name="Carrano C.J."/>
            <person name="Charrier B."/>
            <person name="Cho G.Y."/>
            <person name="Coelho S.M."/>
            <person name="Collen J."/>
            <person name="Corre E."/>
            <person name="Da Silva C."/>
            <person name="Delage L."/>
            <person name="Delaroque N."/>
            <person name="Dittami S.M."/>
            <person name="Doulbeau S."/>
            <person name="Elias M."/>
            <person name="Farnham G."/>
            <person name="Gachon C.M."/>
            <person name="Gschloessl B."/>
            <person name="Heesch S."/>
            <person name="Jabbari K."/>
            <person name="Jubin C."/>
            <person name="Kawai H."/>
            <person name="Kimura K."/>
            <person name="Kloareg B."/>
            <person name="Kupper F.C."/>
            <person name="Lang D."/>
            <person name="Le Bail A."/>
            <person name="Leblanc C."/>
            <person name="Lerouge P."/>
            <person name="Lohr M."/>
            <person name="Lopez P.J."/>
            <person name="Martens C."/>
            <person name="Maumus F."/>
            <person name="Michel G."/>
            <person name="Miranda-Saavedra D."/>
            <person name="Morales J."/>
            <person name="Moreau H."/>
            <person name="Motomura T."/>
            <person name="Nagasato C."/>
            <person name="Napoli C.A."/>
            <person name="Nelson D.R."/>
            <person name="Nyvall-Collen P."/>
            <person name="Peters A.F."/>
            <person name="Pommier C."/>
            <person name="Potin P."/>
            <person name="Poulain J."/>
            <person name="Quesneville H."/>
            <person name="Read B."/>
            <person name="Rensing S.A."/>
            <person name="Ritter A."/>
            <person name="Rousvoal S."/>
            <person name="Samanta M."/>
            <person name="Samson G."/>
            <person name="Schroeder D.C."/>
            <person name="Segurens B."/>
            <person name="Strittmatter M."/>
            <person name="Tonon T."/>
            <person name="Tregear J.W."/>
            <person name="Valentin K."/>
            <person name="von Dassow P."/>
            <person name="Yamagishi T."/>
            <person name="Van de Peer Y."/>
            <person name="Wincker P."/>
        </authorList>
    </citation>
    <scope>NUCLEOTIDE SEQUENCE [LARGE SCALE GENOMIC DNA]</scope>
    <source>
        <strain evidence="8">Ec32 / CCAP1310/4</strain>
    </source>
</reference>
<dbReference type="Pfam" id="PF00400">
    <property type="entry name" value="WD40"/>
    <property type="match status" value="2"/>
</dbReference>
<feature type="compositionally biased region" description="Gly residues" evidence="5">
    <location>
        <begin position="347"/>
        <end position="360"/>
    </location>
</feature>
<dbReference type="GO" id="GO:0043130">
    <property type="term" value="F:ubiquitin binding"/>
    <property type="evidence" value="ECO:0007669"/>
    <property type="project" value="TreeGrafter"/>
</dbReference>
<dbReference type="InterPro" id="IPR038122">
    <property type="entry name" value="PFU_sf"/>
</dbReference>
<dbReference type="InterPro" id="IPR019775">
    <property type="entry name" value="WD40_repeat_CS"/>
</dbReference>
<dbReference type="AlphaFoldDB" id="D8LHW3"/>
<dbReference type="EMBL" id="FN648376">
    <property type="protein sequence ID" value="CBN74394.1"/>
    <property type="molecule type" value="Genomic_DNA"/>
</dbReference>
<dbReference type="PROSITE" id="PS50082">
    <property type="entry name" value="WD_REPEATS_2"/>
    <property type="match status" value="1"/>
</dbReference>
<dbReference type="GO" id="GO:0010992">
    <property type="term" value="P:ubiquitin recycling"/>
    <property type="evidence" value="ECO:0007669"/>
    <property type="project" value="TreeGrafter"/>
</dbReference>
<keyword evidence="8" id="KW-1185">Reference proteome</keyword>
<protein>
    <recommendedName>
        <fullName evidence="6">PFU domain-containing protein</fullName>
    </recommendedName>
</protein>
<dbReference type="OrthoDB" id="10265988at2759"/>
<name>D8LHW3_ECTSI</name>
<feature type="domain" description="PFU" evidence="6">
    <location>
        <begin position="417"/>
        <end position="503"/>
    </location>
</feature>
<dbReference type="SMART" id="SM00320">
    <property type="entry name" value="WD40"/>
    <property type="match status" value="4"/>
</dbReference>
<evidence type="ECO:0000313" key="7">
    <source>
        <dbReference type="EMBL" id="CBN74394.1"/>
    </source>
</evidence>
<dbReference type="EMBL" id="FN649738">
    <property type="protein sequence ID" value="CBN74394.1"/>
    <property type="molecule type" value="Genomic_DNA"/>
</dbReference>
<dbReference type="PANTHER" id="PTHR19849">
    <property type="entry name" value="PHOSPHOLIPASE A-2-ACTIVATING PROTEIN"/>
    <property type="match status" value="1"/>
</dbReference>
<dbReference type="InterPro" id="IPR015943">
    <property type="entry name" value="WD40/YVTN_repeat-like_dom_sf"/>
</dbReference>
<dbReference type="PROSITE" id="PS00678">
    <property type="entry name" value="WD_REPEATS_1"/>
    <property type="match status" value="1"/>
</dbReference>
<evidence type="ECO:0000256" key="5">
    <source>
        <dbReference type="SAM" id="MobiDB-lite"/>
    </source>
</evidence>
<feature type="region of interest" description="Disordered" evidence="5">
    <location>
        <begin position="346"/>
        <end position="384"/>
    </location>
</feature>
<dbReference type="Gene3D" id="2.130.10.10">
    <property type="entry name" value="YVTN repeat-like/Quinoprotein amine dehydrogenase"/>
    <property type="match status" value="2"/>
</dbReference>
<feature type="region of interest" description="Disordered" evidence="5">
    <location>
        <begin position="1"/>
        <end position="23"/>
    </location>
</feature>
<dbReference type="Pfam" id="PF09070">
    <property type="entry name" value="PFU"/>
    <property type="match status" value="1"/>
</dbReference>
<keyword evidence="1" id="KW-0963">Cytoplasm</keyword>
<accession>D8LHW3</accession>
<evidence type="ECO:0000256" key="3">
    <source>
        <dbReference type="ARBA" id="ARBA00022737"/>
    </source>
</evidence>
<keyword evidence="3" id="KW-0677">Repeat</keyword>
<proteinExistence type="predicted"/>
<dbReference type="GO" id="GO:0005634">
    <property type="term" value="C:nucleus"/>
    <property type="evidence" value="ECO:0007669"/>
    <property type="project" value="TreeGrafter"/>
</dbReference>
<dbReference type="SUPFAM" id="SSF50978">
    <property type="entry name" value="WD40 repeat-like"/>
    <property type="match status" value="1"/>
</dbReference>
<evidence type="ECO:0000313" key="8">
    <source>
        <dbReference type="Proteomes" id="UP000002630"/>
    </source>
</evidence>
<evidence type="ECO:0000256" key="4">
    <source>
        <dbReference type="PROSITE-ProRule" id="PRU00221"/>
    </source>
</evidence>
<keyword evidence="2 4" id="KW-0853">WD repeat</keyword>
<dbReference type="PANTHER" id="PTHR19849:SF0">
    <property type="entry name" value="PHOSPHOLIPASE A-2-ACTIVATING PROTEIN"/>
    <property type="match status" value="1"/>
</dbReference>
<sequence>MEESKGGERDPYNPVDDSAMAVSGGGTADECDIPEFSLCAALVGHTGDVRSLAVGKRHLYSGARDSVVMAWPLDEDGHIDGTHVAPAAQVTLPDWVNALAVKSPAGGEEVIVGGCKDGGIYAVEWEEGGPAAVAAAAAAGGNGAKLVVRKTLLGHNAPISSLSWTSEGLLLSGSWDETAKAWDLETATCKWTLGGHENNVCVLGLGSGSVATGSTGLSVEGHLVGQQIRMWEGSPPKEWRSLTDHTSGIRDLCLVDAPASSLSSSPGHCFCSASNDATVRVWSEDGDCRAVVTIPGGGGGGGGGGMSAEGSVADVATGSADYAVRVFTPDSERFLRGDRLKEALEAVGGGSSSDACGGGASAVPGSAPPRGGRSGGGGENLPSTSEMSVMVGAEDGQLSAFACHETGEAKVFRWTEAVGGGGAKWEQLGALRPPVRKVAFEGGLYDKVIPVEVESASRGFLALQLGVNHGDDPKAVADAFCKKHSLGPEYLPQIEQFLFIASL</sequence>